<dbReference type="KEGG" id="bcoh:BC6307_02515"/>
<keyword evidence="3" id="KW-1185">Reference proteome</keyword>
<dbReference type="AlphaFoldDB" id="A0A223KLM4"/>
<sequence length="75" mass="8152">MKAARSGPTSIRQTLQLGALCPTEVTGLCLEGQAAVTRQARGKRNIFPERVISTLLFFVLTLIKIVMSQPLTVLP</sequence>
<dbReference type="Proteomes" id="UP000215224">
    <property type="component" value="Chromosome"/>
</dbReference>
<keyword evidence="1" id="KW-0812">Transmembrane</keyword>
<organism evidence="2 3">
    <name type="scientific">Sutcliffiella cohnii</name>
    <dbReference type="NCBI Taxonomy" id="33932"/>
    <lineage>
        <taxon>Bacteria</taxon>
        <taxon>Bacillati</taxon>
        <taxon>Bacillota</taxon>
        <taxon>Bacilli</taxon>
        <taxon>Bacillales</taxon>
        <taxon>Bacillaceae</taxon>
        <taxon>Sutcliffiella</taxon>
    </lineage>
</organism>
<keyword evidence="1" id="KW-1133">Transmembrane helix</keyword>
<name>A0A223KLM4_9BACI</name>
<keyword evidence="1" id="KW-0472">Membrane</keyword>
<gene>
    <name evidence="2" type="ORF">BC6307_02515</name>
</gene>
<accession>A0A223KLM4</accession>
<evidence type="ECO:0000313" key="2">
    <source>
        <dbReference type="EMBL" id="AST90233.1"/>
    </source>
</evidence>
<dbReference type="EMBL" id="CP018866">
    <property type="protein sequence ID" value="AST90233.1"/>
    <property type="molecule type" value="Genomic_DNA"/>
</dbReference>
<protein>
    <submittedName>
        <fullName evidence="2">Uncharacterized protein</fullName>
    </submittedName>
</protein>
<proteinExistence type="predicted"/>
<feature type="transmembrane region" description="Helical" evidence="1">
    <location>
        <begin position="51"/>
        <end position="71"/>
    </location>
</feature>
<evidence type="ECO:0000313" key="3">
    <source>
        <dbReference type="Proteomes" id="UP000215224"/>
    </source>
</evidence>
<evidence type="ECO:0000256" key="1">
    <source>
        <dbReference type="SAM" id="Phobius"/>
    </source>
</evidence>
<reference evidence="2 3" key="1">
    <citation type="submission" date="2016-12" db="EMBL/GenBank/DDBJ databases">
        <title>The whole genome sequencing and assembly of Bacillus cohnii DSM 6307T strain.</title>
        <authorList>
            <person name="Lee Y.-J."/>
            <person name="Yi H."/>
            <person name="Bahn Y.-S."/>
            <person name="Kim J.F."/>
            <person name="Lee D.-W."/>
        </authorList>
    </citation>
    <scope>NUCLEOTIDE SEQUENCE [LARGE SCALE GENOMIC DNA]</scope>
    <source>
        <strain evidence="2 3">DSM 6307</strain>
    </source>
</reference>